<protein>
    <submittedName>
        <fullName evidence="1">Uncharacterized protein</fullName>
    </submittedName>
</protein>
<evidence type="ECO:0000313" key="2">
    <source>
        <dbReference type="Proteomes" id="UP000648187"/>
    </source>
</evidence>
<dbReference type="AlphaFoldDB" id="A0A835LFC4"/>
<evidence type="ECO:0000313" key="1">
    <source>
        <dbReference type="EMBL" id="KAF9422997.1"/>
    </source>
</evidence>
<name>A0A835LFC4_SPOEX</name>
<comment type="caution">
    <text evidence="1">The sequence shown here is derived from an EMBL/GenBank/DDBJ whole genome shotgun (WGS) entry which is preliminary data.</text>
</comment>
<dbReference type="Proteomes" id="UP000648187">
    <property type="component" value="Unassembled WGS sequence"/>
</dbReference>
<organism evidence="1 2">
    <name type="scientific">Spodoptera exigua</name>
    <name type="common">Beet armyworm</name>
    <name type="synonym">Noctua fulgens</name>
    <dbReference type="NCBI Taxonomy" id="7107"/>
    <lineage>
        <taxon>Eukaryota</taxon>
        <taxon>Metazoa</taxon>
        <taxon>Ecdysozoa</taxon>
        <taxon>Arthropoda</taxon>
        <taxon>Hexapoda</taxon>
        <taxon>Insecta</taxon>
        <taxon>Pterygota</taxon>
        <taxon>Neoptera</taxon>
        <taxon>Endopterygota</taxon>
        <taxon>Lepidoptera</taxon>
        <taxon>Glossata</taxon>
        <taxon>Ditrysia</taxon>
        <taxon>Noctuoidea</taxon>
        <taxon>Noctuidae</taxon>
        <taxon>Amphipyrinae</taxon>
        <taxon>Spodoptera</taxon>
    </lineage>
</organism>
<dbReference type="EMBL" id="JACKWZ010000012">
    <property type="protein sequence ID" value="KAF9422997.1"/>
    <property type="molecule type" value="Genomic_DNA"/>
</dbReference>
<reference evidence="1" key="1">
    <citation type="submission" date="2020-08" db="EMBL/GenBank/DDBJ databases">
        <title>Spodoptera exigua strain:BAW_Kor-Di-RS1 Genome sequencing and assembly.</title>
        <authorList>
            <person name="Kim J."/>
            <person name="Nam H.Y."/>
            <person name="Kwon M."/>
            <person name="Choi J.H."/>
            <person name="Cho S.R."/>
            <person name="Kim G.-H."/>
        </authorList>
    </citation>
    <scope>NUCLEOTIDE SEQUENCE</scope>
    <source>
        <strain evidence="1">BAW_Kor-Di-RS1</strain>
        <tissue evidence="1">Whole-body</tissue>
    </source>
</reference>
<keyword evidence="2" id="KW-1185">Reference proteome</keyword>
<sequence>MANEEGKSYGSKKMDKRKYEKAIEDVWKICAGVFFRRYYEIEVLFTLEFRRKTKGTKFRFLTMKNE</sequence>
<accession>A0A835LFC4</accession>
<proteinExistence type="predicted"/>
<gene>
    <name evidence="1" type="ORF">HW555_001540</name>
</gene>